<evidence type="ECO:0000313" key="3">
    <source>
        <dbReference type="Proteomes" id="UP000177096"/>
    </source>
</evidence>
<gene>
    <name evidence="2" type="ORF">A3I86_02365</name>
</gene>
<reference evidence="2 3" key="1">
    <citation type="journal article" date="2016" name="Nat. Commun.">
        <title>Thousands of microbial genomes shed light on interconnected biogeochemical processes in an aquifer system.</title>
        <authorList>
            <person name="Anantharaman K."/>
            <person name="Brown C.T."/>
            <person name="Hug L.A."/>
            <person name="Sharon I."/>
            <person name="Castelle C.J."/>
            <person name="Probst A.J."/>
            <person name="Thomas B.C."/>
            <person name="Singh A."/>
            <person name="Wilkins M.J."/>
            <person name="Karaoz U."/>
            <person name="Brodie E.L."/>
            <person name="Williams K.H."/>
            <person name="Hubbard S.S."/>
            <person name="Banfield J.F."/>
        </authorList>
    </citation>
    <scope>NUCLEOTIDE SEQUENCE [LARGE SCALE GENOMIC DNA]</scope>
</reference>
<accession>A0A1G2UHD8</accession>
<evidence type="ECO:0000313" key="2">
    <source>
        <dbReference type="EMBL" id="OHB08847.1"/>
    </source>
</evidence>
<dbReference type="InterPro" id="IPR050469">
    <property type="entry name" value="Diguanylate_Cyclase"/>
</dbReference>
<sequence length="202" mass="23284">MDKKDNIKQLENRVIELETQIHELERDIIHDSLTELKTRAFFEEELDIYLTAITHNEHGKRKEWFGFKNISIVFFDIDHFKKINDTYGHDVGDVILKKVAKTIQSNLRTGDTPARWGGEEIIVSLLGANETDAMMKAEEIRKKIEDLIFPEAPNLRVTISAGVTSSEKNMNVTEIVKRADQALYEAKSSGRNKIINWSRIKK</sequence>
<dbReference type="SMART" id="SM00267">
    <property type="entry name" value="GGDEF"/>
    <property type="match status" value="1"/>
</dbReference>
<dbReference type="EMBL" id="MHWM01000018">
    <property type="protein sequence ID" value="OHB08847.1"/>
    <property type="molecule type" value="Genomic_DNA"/>
</dbReference>
<dbReference type="PANTHER" id="PTHR45138:SF9">
    <property type="entry name" value="DIGUANYLATE CYCLASE DGCM-RELATED"/>
    <property type="match status" value="1"/>
</dbReference>
<dbReference type="CDD" id="cd01949">
    <property type="entry name" value="GGDEF"/>
    <property type="match status" value="1"/>
</dbReference>
<dbReference type="Gene3D" id="3.30.70.270">
    <property type="match status" value="1"/>
</dbReference>
<dbReference type="GO" id="GO:0052621">
    <property type="term" value="F:diguanylate cyclase activity"/>
    <property type="evidence" value="ECO:0007669"/>
    <property type="project" value="TreeGrafter"/>
</dbReference>
<dbReference type="Proteomes" id="UP000177096">
    <property type="component" value="Unassembled WGS sequence"/>
</dbReference>
<protein>
    <recommendedName>
        <fullName evidence="1">GGDEF domain-containing protein</fullName>
    </recommendedName>
</protein>
<dbReference type="Pfam" id="PF00990">
    <property type="entry name" value="GGDEF"/>
    <property type="match status" value="1"/>
</dbReference>
<dbReference type="NCBIfam" id="TIGR00254">
    <property type="entry name" value="GGDEF"/>
    <property type="match status" value="1"/>
</dbReference>
<dbReference type="PANTHER" id="PTHR45138">
    <property type="entry name" value="REGULATORY COMPONENTS OF SENSORY TRANSDUCTION SYSTEM"/>
    <property type="match status" value="1"/>
</dbReference>
<dbReference type="FunFam" id="3.30.70.270:FF:000001">
    <property type="entry name" value="Diguanylate cyclase domain protein"/>
    <property type="match status" value="1"/>
</dbReference>
<comment type="caution">
    <text evidence="2">The sequence shown here is derived from an EMBL/GenBank/DDBJ whole genome shotgun (WGS) entry which is preliminary data.</text>
</comment>
<proteinExistence type="predicted"/>
<dbReference type="InterPro" id="IPR029787">
    <property type="entry name" value="Nucleotide_cyclase"/>
</dbReference>
<dbReference type="PROSITE" id="PS50887">
    <property type="entry name" value="GGDEF"/>
    <property type="match status" value="1"/>
</dbReference>
<feature type="domain" description="GGDEF" evidence="1">
    <location>
        <begin position="68"/>
        <end position="199"/>
    </location>
</feature>
<dbReference type="SUPFAM" id="SSF55073">
    <property type="entry name" value="Nucleotide cyclase"/>
    <property type="match status" value="1"/>
</dbReference>
<name>A0A1G2UHD8_9BACT</name>
<organism evidence="2 3">
    <name type="scientific">Candidatus Zambryskibacteria bacterium RIFCSPLOWO2_02_FULL_39_14</name>
    <dbReference type="NCBI Taxonomy" id="1802769"/>
    <lineage>
        <taxon>Bacteria</taxon>
        <taxon>Candidatus Zambryskiibacteriota</taxon>
    </lineage>
</organism>
<evidence type="ECO:0000259" key="1">
    <source>
        <dbReference type="PROSITE" id="PS50887"/>
    </source>
</evidence>
<dbReference type="AlphaFoldDB" id="A0A1G2UHD8"/>
<dbReference type="InterPro" id="IPR043128">
    <property type="entry name" value="Rev_trsase/Diguanyl_cyclase"/>
</dbReference>
<dbReference type="InterPro" id="IPR000160">
    <property type="entry name" value="GGDEF_dom"/>
</dbReference>